<dbReference type="Pfam" id="PF04055">
    <property type="entry name" value="Radical_SAM"/>
    <property type="match status" value="1"/>
</dbReference>
<evidence type="ECO:0000259" key="10">
    <source>
        <dbReference type="PROSITE" id="PS51379"/>
    </source>
</evidence>
<dbReference type="SFLD" id="SFLDG01118">
    <property type="entry name" value="activating_enzymes__group_2"/>
    <property type="match status" value="1"/>
</dbReference>
<proteinExistence type="inferred from homology"/>
<dbReference type="NCBIfam" id="TIGR02494">
    <property type="entry name" value="PFLE_PFLC"/>
    <property type="match status" value="1"/>
</dbReference>
<dbReference type="InterPro" id="IPR001989">
    <property type="entry name" value="Radical_activat_CS"/>
</dbReference>
<dbReference type="SUPFAM" id="SSF54862">
    <property type="entry name" value="4Fe-4S ferredoxins"/>
    <property type="match status" value="1"/>
</dbReference>
<dbReference type="GO" id="GO:0051539">
    <property type="term" value="F:4 iron, 4 sulfur cluster binding"/>
    <property type="evidence" value="ECO:0007669"/>
    <property type="project" value="UniProtKB-KW"/>
</dbReference>
<protein>
    <submittedName>
        <fullName evidence="12">Glycyl-radical enzyme activating protein</fullName>
    </submittedName>
</protein>
<evidence type="ECO:0000256" key="4">
    <source>
        <dbReference type="ARBA" id="ARBA00022691"/>
    </source>
</evidence>
<dbReference type="GO" id="GO:0046872">
    <property type="term" value="F:metal ion binding"/>
    <property type="evidence" value="ECO:0007669"/>
    <property type="project" value="UniProtKB-KW"/>
</dbReference>
<evidence type="ECO:0000256" key="7">
    <source>
        <dbReference type="ARBA" id="ARBA00023004"/>
    </source>
</evidence>
<dbReference type="PANTHER" id="PTHR30352:SF4">
    <property type="entry name" value="PYRUVATE FORMATE-LYASE 2-ACTIVATING ENZYME"/>
    <property type="match status" value="1"/>
</dbReference>
<comment type="cofactor">
    <cofactor evidence="1">
        <name>[4Fe-4S] cluster</name>
        <dbReference type="ChEBI" id="CHEBI:49883"/>
    </cofactor>
</comment>
<evidence type="ECO:0000256" key="5">
    <source>
        <dbReference type="ARBA" id="ARBA00022723"/>
    </source>
</evidence>
<dbReference type="InterPro" id="IPR040074">
    <property type="entry name" value="BssD/PflA/YjjW"/>
</dbReference>
<reference evidence="12 13" key="1">
    <citation type="submission" date="2020-10" db="EMBL/GenBank/DDBJ databases">
        <title>Olsenella immobilis sp.nov., isolated from the mud in a fermentation cellar used for the production of Chinese strong-flavoured liquor.</title>
        <authorList>
            <person name="Lu L."/>
        </authorList>
    </citation>
    <scope>NUCLEOTIDE SEQUENCE [LARGE SCALE GENOMIC DNA]</scope>
    <source>
        <strain evidence="12 13">LZLJ-2</strain>
    </source>
</reference>
<evidence type="ECO:0000256" key="2">
    <source>
        <dbReference type="ARBA" id="ARBA00009777"/>
    </source>
</evidence>
<dbReference type="InterPro" id="IPR012839">
    <property type="entry name" value="Organic_radical_activase"/>
</dbReference>
<comment type="catalytic activity">
    <reaction evidence="9">
        <text>glycyl-[protein] + reduced [flavodoxin] + S-adenosyl-L-methionine = glycin-2-yl radical-[protein] + semiquinone [flavodoxin] + 5'-deoxyadenosine + L-methionine + H(+)</text>
        <dbReference type="Rhea" id="RHEA:61976"/>
        <dbReference type="Rhea" id="RHEA-COMP:10622"/>
        <dbReference type="Rhea" id="RHEA-COMP:14480"/>
        <dbReference type="Rhea" id="RHEA-COMP:15993"/>
        <dbReference type="Rhea" id="RHEA-COMP:15994"/>
        <dbReference type="ChEBI" id="CHEBI:15378"/>
        <dbReference type="ChEBI" id="CHEBI:17319"/>
        <dbReference type="ChEBI" id="CHEBI:29947"/>
        <dbReference type="ChEBI" id="CHEBI:32722"/>
        <dbReference type="ChEBI" id="CHEBI:57618"/>
        <dbReference type="ChEBI" id="CHEBI:57844"/>
        <dbReference type="ChEBI" id="CHEBI:59789"/>
        <dbReference type="ChEBI" id="CHEBI:140311"/>
    </reaction>
</comment>
<dbReference type="AlphaFoldDB" id="A0A7S7M7Q5"/>
<dbReference type="RefSeq" id="WP_194370590.1">
    <property type="nucleotide sequence ID" value="NZ_CP063767.1"/>
</dbReference>
<dbReference type="PROSITE" id="PS51379">
    <property type="entry name" value="4FE4S_FER_2"/>
    <property type="match status" value="1"/>
</dbReference>
<evidence type="ECO:0000256" key="3">
    <source>
        <dbReference type="ARBA" id="ARBA00022485"/>
    </source>
</evidence>
<feature type="domain" description="Radical SAM core" evidence="11">
    <location>
        <begin position="15"/>
        <end position="299"/>
    </location>
</feature>
<keyword evidence="8" id="KW-0411">Iron-sulfur</keyword>
<dbReference type="Proteomes" id="UP000593735">
    <property type="component" value="Chromosome"/>
</dbReference>
<feature type="domain" description="4Fe-4S ferredoxin-type" evidence="10">
    <location>
        <begin position="46"/>
        <end position="76"/>
    </location>
</feature>
<evidence type="ECO:0000313" key="12">
    <source>
        <dbReference type="EMBL" id="QOY60290.1"/>
    </source>
</evidence>
<sequence>MQTATVFNIQKFSLNDGPGIRTVVFLKGCPLRCYWCSNPESQVREPQVEWNERACIGCGRCLEELPGARAIKTGSRRHVDVGTLDARDEHVRRAVQACPMRALSVVGETKDVEEVLEECLKDLPFYRQSGGGVTISGGEPLVWPDFCRELVERLHEEGVDTNMETTAHVNPAAFDAVTRLLDHVYIDMKHGDARAHRAGTGVENDLILANTARAIAAGTDVLVRIPVIPGFNDSVQVAGMMAARLAEVGATRVQLLPFHNFGESKYDLLGRDYRLRGRKGLQPEDLEAYQKVFSDAGIDTFF</sequence>
<dbReference type="KEGG" id="tio:INP52_07705"/>
<evidence type="ECO:0000256" key="9">
    <source>
        <dbReference type="ARBA" id="ARBA00047365"/>
    </source>
</evidence>
<dbReference type="PROSITE" id="PS01087">
    <property type="entry name" value="RADICAL_ACTIVATING"/>
    <property type="match status" value="1"/>
</dbReference>
<name>A0A7S7M7Q5_9ACTN</name>
<keyword evidence="13" id="KW-1185">Reference proteome</keyword>
<dbReference type="EMBL" id="CP063767">
    <property type="protein sequence ID" value="QOY60290.1"/>
    <property type="molecule type" value="Genomic_DNA"/>
</dbReference>
<dbReference type="GO" id="GO:0016491">
    <property type="term" value="F:oxidoreductase activity"/>
    <property type="evidence" value="ECO:0007669"/>
    <property type="project" value="UniProtKB-KW"/>
</dbReference>
<dbReference type="SFLD" id="SFLDG01066">
    <property type="entry name" value="organic_radical-activating_enz"/>
    <property type="match status" value="1"/>
</dbReference>
<organism evidence="12 13">
    <name type="scientific">Thermophilibacter immobilis</name>
    <dbReference type="NCBI Taxonomy" id="2779519"/>
    <lineage>
        <taxon>Bacteria</taxon>
        <taxon>Bacillati</taxon>
        <taxon>Actinomycetota</taxon>
        <taxon>Coriobacteriia</taxon>
        <taxon>Coriobacteriales</taxon>
        <taxon>Atopobiaceae</taxon>
        <taxon>Thermophilibacter</taxon>
    </lineage>
</organism>
<keyword evidence="7" id="KW-0408">Iron</keyword>
<gene>
    <name evidence="12" type="ORF">INP52_07705</name>
</gene>
<evidence type="ECO:0000259" key="11">
    <source>
        <dbReference type="PROSITE" id="PS51918"/>
    </source>
</evidence>
<dbReference type="InterPro" id="IPR007197">
    <property type="entry name" value="rSAM"/>
</dbReference>
<evidence type="ECO:0000313" key="13">
    <source>
        <dbReference type="Proteomes" id="UP000593735"/>
    </source>
</evidence>
<dbReference type="Gene3D" id="3.20.20.70">
    <property type="entry name" value="Aldolase class I"/>
    <property type="match status" value="1"/>
</dbReference>
<keyword evidence="5" id="KW-0479">Metal-binding</keyword>
<keyword evidence="6" id="KW-0560">Oxidoreductase</keyword>
<keyword evidence="4" id="KW-0949">S-adenosyl-L-methionine</keyword>
<dbReference type="InterPro" id="IPR058240">
    <property type="entry name" value="rSAM_sf"/>
</dbReference>
<dbReference type="InterPro" id="IPR017896">
    <property type="entry name" value="4Fe4S_Fe-S-bd"/>
</dbReference>
<accession>A0A7S7M7Q5</accession>
<dbReference type="PIRSF" id="PIRSF000371">
    <property type="entry name" value="PFL_act_enz"/>
    <property type="match status" value="1"/>
</dbReference>
<dbReference type="PANTHER" id="PTHR30352">
    <property type="entry name" value="PYRUVATE FORMATE-LYASE-ACTIVATING ENZYME"/>
    <property type="match status" value="1"/>
</dbReference>
<comment type="similarity">
    <text evidence="2">Belongs to the organic radical-activating enzymes family.</text>
</comment>
<dbReference type="InterPro" id="IPR034457">
    <property type="entry name" value="Organic_radical-activating"/>
</dbReference>
<dbReference type="PROSITE" id="PS51918">
    <property type="entry name" value="RADICAL_SAM"/>
    <property type="match status" value="1"/>
</dbReference>
<dbReference type="InterPro" id="IPR013785">
    <property type="entry name" value="Aldolase_TIM"/>
</dbReference>
<keyword evidence="3" id="KW-0004">4Fe-4S</keyword>
<dbReference type="SFLD" id="SFLDS00029">
    <property type="entry name" value="Radical_SAM"/>
    <property type="match status" value="1"/>
</dbReference>
<evidence type="ECO:0000256" key="6">
    <source>
        <dbReference type="ARBA" id="ARBA00023002"/>
    </source>
</evidence>
<dbReference type="CDD" id="cd01335">
    <property type="entry name" value="Radical_SAM"/>
    <property type="match status" value="1"/>
</dbReference>
<evidence type="ECO:0000256" key="8">
    <source>
        <dbReference type="ARBA" id="ARBA00023014"/>
    </source>
</evidence>
<dbReference type="SUPFAM" id="SSF102114">
    <property type="entry name" value="Radical SAM enzymes"/>
    <property type="match status" value="1"/>
</dbReference>
<evidence type="ECO:0000256" key="1">
    <source>
        <dbReference type="ARBA" id="ARBA00001966"/>
    </source>
</evidence>